<sequence>MDEDVVILLYNRLNNLIMDYNSKVYLQMQHTCVKHCTNTLLKAQLDPLENLCLNRCVNKYSEAIDFSMQQFKLHTLKQEELVKQQLLLQQQKEMLKPSLFRK</sequence>
<name>A0A8S1KKW4_9CILI</name>
<dbReference type="InterPro" id="IPR004217">
    <property type="entry name" value="Tim10-like"/>
</dbReference>
<evidence type="ECO:0000313" key="3">
    <source>
        <dbReference type="Proteomes" id="UP000692954"/>
    </source>
</evidence>
<dbReference type="AlphaFoldDB" id="A0A8S1KKW4"/>
<reference evidence="2" key="1">
    <citation type="submission" date="2021-01" db="EMBL/GenBank/DDBJ databases">
        <authorList>
            <consortium name="Genoscope - CEA"/>
            <person name="William W."/>
        </authorList>
    </citation>
    <scope>NUCLEOTIDE SEQUENCE</scope>
</reference>
<dbReference type="Pfam" id="PF02953">
    <property type="entry name" value="zf-Tim10_DDP"/>
    <property type="match status" value="1"/>
</dbReference>
<protein>
    <recommendedName>
        <fullName evidence="1">Tim10-like domain-containing protein</fullName>
    </recommendedName>
</protein>
<feature type="domain" description="Tim10-like" evidence="1">
    <location>
        <begin position="22"/>
        <end position="71"/>
    </location>
</feature>
<comment type="caution">
    <text evidence="2">The sequence shown here is derived from an EMBL/GenBank/DDBJ whole genome shotgun (WGS) entry which is preliminary data.</text>
</comment>
<dbReference type="Proteomes" id="UP000692954">
    <property type="component" value="Unassembled WGS sequence"/>
</dbReference>
<dbReference type="OrthoDB" id="1551503at2759"/>
<keyword evidence="3" id="KW-1185">Reference proteome</keyword>
<dbReference type="EMBL" id="CAJJDN010000009">
    <property type="protein sequence ID" value="CAD8055387.1"/>
    <property type="molecule type" value="Genomic_DNA"/>
</dbReference>
<proteinExistence type="predicted"/>
<accession>A0A8S1KKW4</accession>
<organism evidence="2 3">
    <name type="scientific">Paramecium sonneborni</name>
    <dbReference type="NCBI Taxonomy" id="65129"/>
    <lineage>
        <taxon>Eukaryota</taxon>
        <taxon>Sar</taxon>
        <taxon>Alveolata</taxon>
        <taxon>Ciliophora</taxon>
        <taxon>Intramacronucleata</taxon>
        <taxon>Oligohymenophorea</taxon>
        <taxon>Peniculida</taxon>
        <taxon>Parameciidae</taxon>
        <taxon>Paramecium</taxon>
    </lineage>
</organism>
<evidence type="ECO:0000313" key="2">
    <source>
        <dbReference type="EMBL" id="CAD8055387.1"/>
    </source>
</evidence>
<gene>
    <name evidence="2" type="ORF">PSON_ATCC_30995.1.T0090217</name>
</gene>
<evidence type="ECO:0000259" key="1">
    <source>
        <dbReference type="Pfam" id="PF02953"/>
    </source>
</evidence>